<dbReference type="InterPro" id="IPR014710">
    <property type="entry name" value="RmlC-like_jellyroll"/>
</dbReference>
<reference evidence="2 3" key="1">
    <citation type="submission" date="2024-08" db="EMBL/GenBank/DDBJ databases">
        <title>Tateyamaria sp. nov., isolated from marine algae.</title>
        <authorList>
            <person name="Choi B.J."/>
            <person name="Kim J.M."/>
            <person name="Lee J.K."/>
            <person name="Choi D.G."/>
            <person name="Bayburt H."/>
            <person name="Baek J.H."/>
            <person name="Han D.M."/>
            <person name="Jeon C.O."/>
        </authorList>
    </citation>
    <scope>NUCLEOTIDE SEQUENCE [LARGE SCALE GENOMIC DNA]</scope>
    <source>
        <strain evidence="2 3">KMU-156</strain>
    </source>
</reference>
<feature type="chain" id="PRO_5047228700" evidence="1">
    <location>
        <begin position="22"/>
        <end position="290"/>
    </location>
</feature>
<evidence type="ECO:0000313" key="2">
    <source>
        <dbReference type="EMBL" id="MFL4470382.1"/>
    </source>
</evidence>
<accession>A0ABW8UXH6</accession>
<dbReference type="InterPro" id="IPR011051">
    <property type="entry name" value="RmlC_Cupin_sf"/>
</dbReference>
<organism evidence="2 3">
    <name type="scientific">Tateyamaria armeniaca</name>
    <dbReference type="NCBI Taxonomy" id="2518930"/>
    <lineage>
        <taxon>Bacteria</taxon>
        <taxon>Pseudomonadati</taxon>
        <taxon>Pseudomonadota</taxon>
        <taxon>Alphaproteobacteria</taxon>
        <taxon>Rhodobacterales</taxon>
        <taxon>Roseobacteraceae</taxon>
        <taxon>Tateyamaria</taxon>
    </lineage>
</organism>
<proteinExistence type="predicted"/>
<feature type="signal peptide" evidence="1">
    <location>
        <begin position="1"/>
        <end position="21"/>
    </location>
</feature>
<dbReference type="EMBL" id="JBHDIY010000002">
    <property type="protein sequence ID" value="MFL4470382.1"/>
    <property type="molecule type" value="Genomic_DNA"/>
</dbReference>
<sequence length="290" mass="30788">MTIRTATLGLAIAALATSAFAFDLGGLKTRVLYGLEGPSQARDISNTVLGNTALGEEGIASLAGRNLRTRFWTIRDQGIVPIHDHANRPAVFTILTGEIYEYTSTSDERILHEAGGLALEEGELAHWWLNEGDETVHLIAFDVFEPRNSDDTVAPVPAGIDVKTPDDQGVEHELLGVVSLSNHFSDGTGAGWVLSTYRATLQPGGSLASFVNVGEPLQSFVWEGEVTEHGVKGPIKLATHDGSTVAGGAQAWWENTGDTPAVMYFGVIEPEAAVEGVPRTAPLAHGSHEG</sequence>
<evidence type="ECO:0000313" key="3">
    <source>
        <dbReference type="Proteomes" id="UP001627408"/>
    </source>
</evidence>
<dbReference type="SUPFAM" id="SSF51182">
    <property type="entry name" value="RmlC-like cupins"/>
    <property type="match status" value="1"/>
</dbReference>
<evidence type="ECO:0000256" key="1">
    <source>
        <dbReference type="SAM" id="SignalP"/>
    </source>
</evidence>
<dbReference type="RefSeq" id="WP_407592239.1">
    <property type="nucleotide sequence ID" value="NZ_JBHDIY010000002.1"/>
</dbReference>
<name>A0ABW8UXH6_9RHOB</name>
<gene>
    <name evidence="2" type="ORF">ACERZ8_11025</name>
</gene>
<keyword evidence="1" id="KW-0732">Signal</keyword>
<protein>
    <submittedName>
        <fullName evidence="2">Cupin domain-containing protein</fullName>
    </submittedName>
</protein>
<comment type="caution">
    <text evidence="2">The sequence shown here is derived from an EMBL/GenBank/DDBJ whole genome shotgun (WGS) entry which is preliminary data.</text>
</comment>
<dbReference type="CDD" id="cd02208">
    <property type="entry name" value="cupin_RmlC-like"/>
    <property type="match status" value="1"/>
</dbReference>
<dbReference type="Proteomes" id="UP001627408">
    <property type="component" value="Unassembled WGS sequence"/>
</dbReference>
<keyword evidence="3" id="KW-1185">Reference proteome</keyword>
<dbReference type="Gene3D" id="2.60.120.10">
    <property type="entry name" value="Jelly Rolls"/>
    <property type="match status" value="1"/>
</dbReference>